<accession>A0ACC6PDE4</accession>
<keyword evidence="2" id="KW-1185">Reference proteome</keyword>
<dbReference type="EMBL" id="JBBKAR010000034">
    <property type="protein sequence ID" value="MEJ8304907.1"/>
    <property type="molecule type" value="Genomic_DNA"/>
</dbReference>
<protein>
    <submittedName>
        <fullName evidence="1">Beta-N-acetylhexosaminidase</fullName>
        <ecNumber evidence="1">3.2.1.52</ecNumber>
    </submittedName>
</protein>
<comment type="caution">
    <text evidence="1">The sequence shown here is derived from an EMBL/GenBank/DDBJ whole genome shotgun (WGS) entry which is preliminary data.</text>
</comment>
<sequence length="635" mass="67542">MTEQQAEATAEAGKWIELLLGSLDLRGKLGQMLLGGFDGRTMNAAAMQLIAAYRTGGIIYFSRNVSSPEQVAALTRELQEAAEANGVPPLWISIDQEGGMVARITEGVTLMPGQMAIAAAGSTEDAYRCAYISGRELRSLGINLNYAPVLDVNNNPANPVIGVRSFGESPEIAAAFGAATIGGLQDAGVGATAKHFPGHGDTDVDSHLDLPTVPHDRARMDRVELVPFKQAVKQGVDAVMSAHIYFPALEEAKLPVTLSPAVLTGLLREELGFDGIITTDCMEMNAIAEHYGVAEASVLAVLAGADQVLVSHRLDRQGAALNALENAVQSGRIAESRIDDSVRRLLRMKWKRGLLTPETARKLLGEAAEARGVKGGAEKADAESGGKSGLAASEEMVPEDLYGSKAFVRRKQAEQAARREGQSDRAGAEAGEISPGKGGSDGLFAGLRAPESLETARRVSENSVTLVRNERAVLPLRAARTLVVTCSANVTAFVDESIAGTRGLGYELAELGLDVIDVIVGADGVEAEQERLLIEARRSDTEQIVVGTYNARFNPAQAVLVRRLTELGKPLAVVALRDPYDLLEFPDVPAYVAVYESRPLALRSAATALLGRIPFRGRLPVSLGERYPVGWGIRP</sequence>
<keyword evidence="1" id="KW-0326">Glycosidase</keyword>
<proteinExistence type="predicted"/>
<reference evidence="1" key="1">
    <citation type="submission" date="2024-03" db="EMBL/GenBank/DDBJ databases">
        <title>Whole genome sequecning of epiphytes from Marcgravia umbellata leaves.</title>
        <authorList>
            <person name="Kumar G."/>
            <person name="Savka M.A."/>
        </authorList>
    </citation>
    <scope>NUCLEOTIDE SEQUENCE</scope>
    <source>
        <strain evidence="1">RIT_BL5</strain>
    </source>
</reference>
<evidence type="ECO:0000313" key="1">
    <source>
        <dbReference type="EMBL" id="MEJ8304907.1"/>
    </source>
</evidence>
<keyword evidence="1" id="KW-0378">Hydrolase</keyword>
<dbReference type="Proteomes" id="UP001380953">
    <property type="component" value="Unassembled WGS sequence"/>
</dbReference>
<name>A0ACC6PDE4_9BACL</name>
<dbReference type="EC" id="3.2.1.52" evidence="1"/>
<evidence type="ECO:0000313" key="2">
    <source>
        <dbReference type="Proteomes" id="UP001380953"/>
    </source>
</evidence>
<gene>
    <name evidence="1" type="primary">nagZ</name>
    <name evidence="1" type="ORF">WKI47_13455</name>
</gene>
<organism evidence="1 2">
    <name type="scientific">Saccharibacillus sacchari</name>
    <dbReference type="NCBI Taxonomy" id="456493"/>
    <lineage>
        <taxon>Bacteria</taxon>
        <taxon>Bacillati</taxon>
        <taxon>Bacillota</taxon>
        <taxon>Bacilli</taxon>
        <taxon>Bacillales</taxon>
        <taxon>Paenibacillaceae</taxon>
        <taxon>Saccharibacillus</taxon>
    </lineage>
</organism>